<feature type="region of interest" description="Disordered" evidence="1">
    <location>
        <begin position="1"/>
        <end position="200"/>
    </location>
</feature>
<evidence type="ECO:0000313" key="4">
    <source>
        <dbReference type="Proteomes" id="UP000244855"/>
    </source>
</evidence>
<dbReference type="GO" id="GO:0005096">
    <property type="term" value="F:GTPase activator activity"/>
    <property type="evidence" value="ECO:0007669"/>
    <property type="project" value="TreeGrafter"/>
</dbReference>
<dbReference type="GO" id="GO:0031267">
    <property type="term" value="F:small GTPase binding"/>
    <property type="evidence" value="ECO:0007669"/>
    <property type="project" value="TreeGrafter"/>
</dbReference>
<feature type="compositionally biased region" description="Polar residues" evidence="1">
    <location>
        <begin position="468"/>
        <end position="487"/>
    </location>
</feature>
<feature type="compositionally biased region" description="Basic and acidic residues" evidence="1">
    <location>
        <begin position="245"/>
        <end position="255"/>
    </location>
</feature>
<feature type="compositionally biased region" description="Low complexity" evidence="1">
    <location>
        <begin position="34"/>
        <end position="44"/>
    </location>
</feature>
<organism evidence="3 4">
    <name type="scientific">Periconia macrospinosa</name>
    <dbReference type="NCBI Taxonomy" id="97972"/>
    <lineage>
        <taxon>Eukaryota</taxon>
        <taxon>Fungi</taxon>
        <taxon>Dikarya</taxon>
        <taxon>Ascomycota</taxon>
        <taxon>Pezizomycotina</taxon>
        <taxon>Dothideomycetes</taxon>
        <taxon>Pleosporomycetidae</taxon>
        <taxon>Pleosporales</taxon>
        <taxon>Massarineae</taxon>
        <taxon>Periconiaceae</taxon>
        <taxon>Periconia</taxon>
    </lineage>
</organism>
<sequence>MSDDAARAHDAGGPVAEQVHAAIANGGRPGEQQPPATAPAANTDTDNDTHSLTTTESNNGASKGLLAASSPRGWLSSVRRPKTAPGPRASALKRTLLTEDDARRDSALASSNSTASTDLVTHLAPNTPDCLRQTPSLPAIVVQNDPSPRPSKDTPRPSQHRSPSSPPAIPSQPDSQDAFTLDTIIPTGGFDDLTSPSQVSFSKRGSMLLGGKRANRMNKQAGAPAEEIHTLTTVQSHNETIEKDANEANEAKDGKTATQSPKENKSTPLAPPSTLRPVSRYSARGRVISSRVLSTDEMMLSRKVRAMYLHGNESAAGWDTVEEETESVNKSVADDNDSSMVETAAGGSSLAVDKTRDEACSIMSSRRGSQPLIVKEPNEIAGGIEDWTELEGGEVDRYGFILPKKVNSQGSQNGADGPDEPRMHRVTTALQLVSEEPRKRGIGRSVSRARSAVTLKSNKGSHQRRLSQKSSKPAASIFSNRTARSTPQKIRAATNKLPHNRNRRLLDEASDMLKLPPGLAEVEEQKDGGRTARILKAKEIEREEKWRKMAKVVQSGASNGTMMFEFDVKDHKVVSRTWKGIPDRWRATAWYAFLAASAKNDKDSPSDEELVASFYELQEESSADDMQIDVDVPRTINRHIMFRRRYRGGQRLLFRVLHAMSLYLPDTGYVQGMAALAATLLCYYEEDRAFVMLVRLWMLRGLERLYESGFAGLMDALDDFEKNWLRNGDVAKKLEELCITSTAYGTRWYLTLFNYSLPFPAQLRVWDIFMLLGDASYLNDPSSKFSGDLDVLHATSAALIDATREILMDSDFENAMKVLTSWVPIKDEDMLMRVAKTEYKLRKKRATVK</sequence>
<evidence type="ECO:0000256" key="1">
    <source>
        <dbReference type="SAM" id="MobiDB-lite"/>
    </source>
</evidence>
<dbReference type="EMBL" id="KZ805379">
    <property type="protein sequence ID" value="PVI00074.1"/>
    <property type="molecule type" value="Genomic_DNA"/>
</dbReference>
<name>A0A2V1DS10_9PLEO</name>
<feature type="compositionally biased region" description="Basic and acidic residues" evidence="1">
    <location>
        <begin position="96"/>
        <end position="106"/>
    </location>
</feature>
<feature type="compositionally biased region" description="Polar residues" evidence="1">
    <location>
        <begin position="50"/>
        <end position="61"/>
    </location>
</feature>
<reference evidence="3 4" key="1">
    <citation type="journal article" date="2018" name="Sci. Rep.">
        <title>Comparative genomics provides insights into the lifestyle and reveals functional heterogeneity of dark septate endophytic fungi.</title>
        <authorList>
            <person name="Knapp D.G."/>
            <person name="Nemeth J.B."/>
            <person name="Barry K."/>
            <person name="Hainaut M."/>
            <person name="Henrissat B."/>
            <person name="Johnson J."/>
            <person name="Kuo A."/>
            <person name="Lim J.H.P."/>
            <person name="Lipzen A."/>
            <person name="Nolan M."/>
            <person name="Ohm R.A."/>
            <person name="Tamas L."/>
            <person name="Grigoriev I.V."/>
            <person name="Spatafora J.W."/>
            <person name="Nagy L.G."/>
            <person name="Kovacs G.M."/>
        </authorList>
    </citation>
    <scope>NUCLEOTIDE SEQUENCE [LARGE SCALE GENOMIC DNA]</scope>
    <source>
        <strain evidence="3 4">DSE2036</strain>
    </source>
</reference>
<dbReference type="SUPFAM" id="SSF47923">
    <property type="entry name" value="Ypt/Rab-GAP domain of gyp1p"/>
    <property type="match status" value="2"/>
</dbReference>
<feature type="domain" description="Rab-GAP TBC" evidence="2">
    <location>
        <begin position="580"/>
        <end position="773"/>
    </location>
</feature>
<dbReference type="Gene3D" id="1.10.8.270">
    <property type="entry name" value="putative rabgap domain of human tbc1 domain family member 14 like domains"/>
    <property type="match status" value="1"/>
</dbReference>
<dbReference type="PANTHER" id="PTHR47219:SF9">
    <property type="entry name" value="GTPASE ACTIVATING PROTEIN AND CENTROSOME-ASSOCIATED, ISOFORM B"/>
    <property type="match status" value="1"/>
</dbReference>
<feature type="region of interest" description="Disordered" evidence="1">
    <location>
        <begin position="330"/>
        <end position="350"/>
    </location>
</feature>
<gene>
    <name evidence="3" type="ORF">DM02DRAFT_409769</name>
</gene>
<feature type="region of interest" description="Disordered" evidence="1">
    <location>
        <begin position="245"/>
        <end position="280"/>
    </location>
</feature>
<dbReference type="AlphaFoldDB" id="A0A2V1DS10"/>
<proteinExistence type="predicted"/>
<dbReference type="PANTHER" id="PTHR47219">
    <property type="entry name" value="RAB GTPASE-ACTIVATING PROTEIN 1-LIKE"/>
    <property type="match status" value="1"/>
</dbReference>
<protein>
    <submittedName>
        <fullName evidence="3">RabGAP/TBC</fullName>
    </submittedName>
</protein>
<dbReference type="InterPro" id="IPR035969">
    <property type="entry name" value="Rab-GAP_TBC_sf"/>
</dbReference>
<keyword evidence="4" id="KW-1185">Reference proteome</keyword>
<feature type="compositionally biased region" description="Low complexity" evidence="1">
    <location>
        <begin position="107"/>
        <end position="119"/>
    </location>
</feature>
<feature type="region of interest" description="Disordered" evidence="1">
    <location>
        <begin position="435"/>
        <end position="487"/>
    </location>
</feature>
<feature type="compositionally biased region" description="Basic and acidic residues" evidence="1">
    <location>
        <begin position="1"/>
        <end position="10"/>
    </location>
</feature>
<dbReference type="Proteomes" id="UP000244855">
    <property type="component" value="Unassembled WGS sequence"/>
</dbReference>
<evidence type="ECO:0000259" key="2">
    <source>
        <dbReference type="PROSITE" id="PS50086"/>
    </source>
</evidence>
<dbReference type="FunFam" id="1.10.472.80:FF:000055">
    <property type="entry name" value="TBC domain-containing protein C1778.09"/>
    <property type="match status" value="1"/>
</dbReference>
<dbReference type="SMART" id="SM00164">
    <property type="entry name" value="TBC"/>
    <property type="match status" value="1"/>
</dbReference>
<dbReference type="PROSITE" id="PS50086">
    <property type="entry name" value="TBC_RABGAP"/>
    <property type="match status" value="1"/>
</dbReference>
<dbReference type="InterPro" id="IPR000195">
    <property type="entry name" value="Rab-GAP-TBC_dom"/>
</dbReference>
<evidence type="ECO:0000313" key="3">
    <source>
        <dbReference type="EMBL" id="PVI00074.1"/>
    </source>
</evidence>
<dbReference type="InterPro" id="IPR050302">
    <property type="entry name" value="Rab_GAP_TBC_domain"/>
</dbReference>
<dbReference type="FunFam" id="1.10.8.270:FF:000023">
    <property type="entry name" value="TBC domain-containing protein C1778.09"/>
    <property type="match status" value="1"/>
</dbReference>
<accession>A0A2V1DS10</accession>
<dbReference type="OrthoDB" id="294251at2759"/>
<dbReference type="STRING" id="97972.A0A2V1DS10"/>
<dbReference type="Gene3D" id="1.10.472.80">
    <property type="entry name" value="Ypt/Rab-GAP domain of gyp1p, domain 3"/>
    <property type="match status" value="1"/>
</dbReference>
<dbReference type="Pfam" id="PF00566">
    <property type="entry name" value="RabGAP-TBC"/>
    <property type="match status" value="1"/>
</dbReference>